<dbReference type="EMBL" id="WNBW01000015">
    <property type="protein sequence ID" value="MTU04992.1"/>
    <property type="molecule type" value="Genomic_DNA"/>
</dbReference>
<organism evidence="13 16">
    <name type="scientific">Phascolarctobacterium faecium</name>
    <dbReference type="NCBI Taxonomy" id="33025"/>
    <lineage>
        <taxon>Bacteria</taxon>
        <taxon>Bacillati</taxon>
        <taxon>Bacillota</taxon>
        <taxon>Negativicutes</taxon>
        <taxon>Acidaminococcales</taxon>
        <taxon>Acidaminococcaceae</taxon>
        <taxon>Phascolarctobacterium</taxon>
    </lineage>
</organism>
<dbReference type="Proteomes" id="UP000484547">
    <property type="component" value="Unassembled WGS sequence"/>
</dbReference>
<evidence type="ECO:0000313" key="16">
    <source>
        <dbReference type="Proteomes" id="UP000484547"/>
    </source>
</evidence>
<dbReference type="InterPro" id="IPR007694">
    <property type="entry name" value="DNA_helicase_DnaB-like_C"/>
</dbReference>
<evidence type="ECO:0000313" key="15">
    <source>
        <dbReference type="Proteomes" id="UP000443070"/>
    </source>
</evidence>
<dbReference type="RefSeq" id="WP_155164299.1">
    <property type="nucleotide sequence ID" value="NZ_WNBG01000015.1"/>
</dbReference>
<evidence type="ECO:0000256" key="11">
    <source>
        <dbReference type="ARBA" id="ARBA00048954"/>
    </source>
</evidence>
<dbReference type="Gene3D" id="1.10.860.10">
    <property type="entry name" value="DNAb Helicase, Chain A"/>
    <property type="match status" value="1"/>
</dbReference>
<keyword evidence="9" id="KW-0413">Isomerase</keyword>
<evidence type="ECO:0000256" key="5">
    <source>
        <dbReference type="ARBA" id="ARBA00022801"/>
    </source>
</evidence>
<evidence type="ECO:0000256" key="3">
    <source>
        <dbReference type="ARBA" id="ARBA00022705"/>
    </source>
</evidence>
<dbReference type="PANTHER" id="PTHR30153">
    <property type="entry name" value="REPLICATIVE DNA HELICASE DNAB"/>
    <property type="match status" value="1"/>
</dbReference>
<dbReference type="SMART" id="SM00382">
    <property type="entry name" value="AAA"/>
    <property type="match status" value="1"/>
</dbReference>
<dbReference type="GO" id="GO:0003677">
    <property type="term" value="F:DNA binding"/>
    <property type="evidence" value="ECO:0007669"/>
    <property type="project" value="UniProtKB-KW"/>
</dbReference>
<dbReference type="GO" id="GO:0005829">
    <property type="term" value="C:cytosol"/>
    <property type="evidence" value="ECO:0007669"/>
    <property type="project" value="TreeGrafter"/>
</dbReference>
<comment type="similarity">
    <text evidence="1">Belongs to the helicase family. DnaB subfamily.</text>
</comment>
<dbReference type="GO" id="GO:1990077">
    <property type="term" value="C:primosome complex"/>
    <property type="evidence" value="ECO:0007669"/>
    <property type="project" value="UniProtKB-KW"/>
</dbReference>
<keyword evidence="5" id="KW-0378">Hydrolase</keyword>
<evidence type="ECO:0000256" key="6">
    <source>
        <dbReference type="ARBA" id="ARBA00022806"/>
    </source>
</evidence>
<dbReference type="InterPro" id="IPR027417">
    <property type="entry name" value="P-loop_NTPase"/>
</dbReference>
<evidence type="ECO:0000256" key="8">
    <source>
        <dbReference type="ARBA" id="ARBA00023125"/>
    </source>
</evidence>
<evidence type="ECO:0000313" key="13">
    <source>
        <dbReference type="EMBL" id="MTT76876.1"/>
    </source>
</evidence>
<keyword evidence="3" id="KW-0235">DNA replication</keyword>
<dbReference type="OrthoDB" id="9773982at2"/>
<dbReference type="GO" id="GO:0016787">
    <property type="term" value="F:hydrolase activity"/>
    <property type="evidence" value="ECO:0007669"/>
    <property type="project" value="UniProtKB-KW"/>
</dbReference>
<proteinExistence type="inferred from homology"/>
<evidence type="ECO:0000256" key="1">
    <source>
        <dbReference type="ARBA" id="ARBA00008428"/>
    </source>
</evidence>
<dbReference type="GO" id="GO:0005524">
    <property type="term" value="F:ATP binding"/>
    <property type="evidence" value="ECO:0007669"/>
    <property type="project" value="UniProtKB-KW"/>
</dbReference>
<dbReference type="EMBL" id="WNBM01000013">
    <property type="protein sequence ID" value="MTT76876.1"/>
    <property type="molecule type" value="Genomic_DNA"/>
</dbReference>
<dbReference type="GO" id="GO:0043139">
    <property type="term" value="F:5'-3' DNA helicase activity"/>
    <property type="evidence" value="ECO:0007669"/>
    <property type="project" value="UniProtKB-EC"/>
</dbReference>
<dbReference type="Gene3D" id="3.40.50.300">
    <property type="entry name" value="P-loop containing nucleotide triphosphate hydrolases"/>
    <property type="match status" value="1"/>
</dbReference>
<evidence type="ECO:0000256" key="9">
    <source>
        <dbReference type="ARBA" id="ARBA00023235"/>
    </source>
</evidence>
<dbReference type="SUPFAM" id="SSF48024">
    <property type="entry name" value="N-terminal domain of DnaB helicase"/>
    <property type="match status" value="1"/>
</dbReference>
<evidence type="ECO:0000259" key="12">
    <source>
        <dbReference type="PROSITE" id="PS51199"/>
    </source>
</evidence>
<comment type="caution">
    <text evidence="13">The sequence shown here is derived from an EMBL/GenBank/DDBJ whole genome shotgun (WGS) entry which is preliminary data.</text>
</comment>
<keyword evidence="6" id="KW-0347">Helicase</keyword>
<gene>
    <name evidence="13" type="ORF">GMD11_11505</name>
    <name evidence="14" type="ORF">GMD18_11425</name>
</gene>
<evidence type="ECO:0000256" key="4">
    <source>
        <dbReference type="ARBA" id="ARBA00022741"/>
    </source>
</evidence>
<evidence type="ECO:0000313" key="14">
    <source>
        <dbReference type="EMBL" id="MTU04992.1"/>
    </source>
</evidence>
<keyword evidence="7" id="KW-0067">ATP-binding</keyword>
<dbReference type="InterPro" id="IPR036185">
    <property type="entry name" value="DNA_heli_DnaB-like_N_sf"/>
</dbReference>
<keyword evidence="15" id="KW-1185">Reference proteome</keyword>
<protein>
    <recommendedName>
        <fullName evidence="10">DNA 5'-3' helicase</fullName>
        <ecNumber evidence="10">5.6.2.3</ecNumber>
    </recommendedName>
</protein>
<dbReference type="PANTHER" id="PTHR30153:SF2">
    <property type="entry name" value="REPLICATIVE DNA HELICASE"/>
    <property type="match status" value="1"/>
</dbReference>
<dbReference type="Pfam" id="PF03796">
    <property type="entry name" value="DnaB_C"/>
    <property type="match status" value="1"/>
</dbReference>
<evidence type="ECO:0000256" key="10">
    <source>
        <dbReference type="ARBA" id="ARBA00044969"/>
    </source>
</evidence>
<reference evidence="15 16" key="1">
    <citation type="journal article" date="2019" name="Nat. Med.">
        <title>A library of human gut bacterial isolates paired with longitudinal multiomics data enables mechanistic microbiome research.</title>
        <authorList>
            <person name="Poyet M."/>
            <person name="Groussin M."/>
            <person name="Gibbons S.M."/>
            <person name="Avila-Pacheco J."/>
            <person name="Jiang X."/>
            <person name="Kearney S.M."/>
            <person name="Perrotta A.R."/>
            <person name="Berdy B."/>
            <person name="Zhao S."/>
            <person name="Lieberman T.D."/>
            <person name="Swanson P.K."/>
            <person name="Smith M."/>
            <person name="Roesemann S."/>
            <person name="Alexander J.E."/>
            <person name="Rich S.A."/>
            <person name="Livny J."/>
            <person name="Vlamakis H."/>
            <person name="Clish C."/>
            <person name="Bullock K."/>
            <person name="Deik A."/>
            <person name="Scott J."/>
            <person name="Pierce K.A."/>
            <person name="Xavier R.J."/>
            <person name="Alm E.J."/>
        </authorList>
    </citation>
    <scope>NUCLEOTIDE SEQUENCE [LARGE SCALE GENOMIC DNA]</scope>
    <source>
        <strain evidence="13 16">BIOML-A13</strain>
        <strain evidence="14 15">BIOML-A3</strain>
    </source>
</reference>
<dbReference type="InterPro" id="IPR007693">
    <property type="entry name" value="DNA_helicase_DnaB-like_N"/>
</dbReference>
<dbReference type="EC" id="5.6.2.3" evidence="10"/>
<keyword evidence="8" id="KW-0238">DNA-binding</keyword>
<feature type="domain" description="SF4 helicase" evidence="12">
    <location>
        <begin position="164"/>
        <end position="420"/>
    </location>
</feature>
<dbReference type="Pfam" id="PF00772">
    <property type="entry name" value="DnaB"/>
    <property type="match status" value="1"/>
</dbReference>
<dbReference type="GO" id="GO:0006269">
    <property type="term" value="P:DNA replication, synthesis of primer"/>
    <property type="evidence" value="ECO:0007669"/>
    <property type="project" value="UniProtKB-KW"/>
</dbReference>
<dbReference type="PRINTS" id="PR01874">
    <property type="entry name" value="DNAREPAIRADA"/>
</dbReference>
<dbReference type="Proteomes" id="UP000443070">
    <property type="component" value="Unassembled WGS sequence"/>
</dbReference>
<keyword evidence="4" id="KW-0547">Nucleotide-binding</keyword>
<dbReference type="AlphaFoldDB" id="A0A7X3BWY1"/>
<dbReference type="InterPro" id="IPR016136">
    <property type="entry name" value="DNA_helicase_N/primase_C"/>
</dbReference>
<sequence>MTGQDKDTERLVLAGMMSDKDNLDEGLQELVDTDFTDMIYRKIFLMISGMYANGEEVSVGTVIVKNRDEINEFGIAFVQLFEQFVPSIKAHIARLKECTKARKLLNLATAIKGAVERGEECDKVYSRIEDEIILTDTVIERTYISPKDMSDACALSLRDRYEAERREKKVVHTEFKSINYATGGLEKGDLIILSAETGGGKSAFAMNLAYQVGLVQKKPVLYLNSEMSADQMALRWNAIINHFSHSKIRRGELTQTEFYSMISKTEEMNSGKLHTITIPDLQLKHIFSETYRASKRYGIEMLIVDYIGRMDMSSSPDKKDWQILKSAAQKLKTLAQDLGIIVVMIAQLSEKGTLAQSSYMAHEADLWINLARIEEEKLNASYPFNMILQLKKARNAPTNKPLPFYFDGDTLSFTDKKERAETWQRTV</sequence>
<keyword evidence="2" id="KW-0639">Primosome</keyword>
<dbReference type="SUPFAM" id="SSF52540">
    <property type="entry name" value="P-loop containing nucleoside triphosphate hydrolases"/>
    <property type="match status" value="1"/>
</dbReference>
<comment type="catalytic activity">
    <reaction evidence="11">
        <text>ATP + H2O = ADP + phosphate + H(+)</text>
        <dbReference type="Rhea" id="RHEA:13065"/>
        <dbReference type="ChEBI" id="CHEBI:15377"/>
        <dbReference type="ChEBI" id="CHEBI:15378"/>
        <dbReference type="ChEBI" id="CHEBI:30616"/>
        <dbReference type="ChEBI" id="CHEBI:43474"/>
        <dbReference type="ChEBI" id="CHEBI:456216"/>
        <dbReference type="EC" id="5.6.2.3"/>
    </reaction>
</comment>
<evidence type="ECO:0000256" key="7">
    <source>
        <dbReference type="ARBA" id="ARBA00022840"/>
    </source>
</evidence>
<evidence type="ECO:0000256" key="2">
    <source>
        <dbReference type="ARBA" id="ARBA00022515"/>
    </source>
</evidence>
<dbReference type="InterPro" id="IPR003593">
    <property type="entry name" value="AAA+_ATPase"/>
</dbReference>
<name>A0A7X3BWY1_9FIRM</name>
<accession>A0A7X3BWY1</accession>
<dbReference type="PROSITE" id="PS51199">
    <property type="entry name" value="SF4_HELICASE"/>
    <property type="match status" value="1"/>
</dbReference>